<reference evidence="2" key="1">
    <citation type="submission" date="2020-12" db="EMBL/GenBank/DDBJ databases">
        <authorList>
            <person name="Iha C."/>
        </authorList>
    </citation>
    <scope>NUCLEOTIDE SEQUENCE</scope>
</reference>
<keyword evidence="3" id="KW-1185">Reference proteome</keyword>
<dbReference type="AlphaFoldDB" id="A0A8S1JF79"/>
<feature type="non-terminal residue" evidence="2">
    <location>
        <position position="1"/>
    </location>
</feature>
<comment type="caution">
    <text evidence="2">The sequence shown here is derived from an EMBL/GenBank/DDBJ whole genome shotgun (WGS) entry which is preliminary data.</text>
</comment>
<sequence length="289" mass="28446">MQGASAGSKAGAVSNDPDGQAISSSIATSTGGTTVAEAFASSEVQEQSAAEVRRVWIRMREVIPEDASCEDVLLAAGDEVTASVSAIAAVYASTFGTVTVSGTGEGCVDAGASGTATATAFINVIVDVAVEIAFQGDRRAADGAFSSGFVNAVTAMVASAWAEAFISGCASASNGEAFVLAEQNSFARAVASPIITAYAWAEVGQECGEAALADSEVGADIGAGAGGNEAGSVSNTIVEGTGSADAEGNAGADTVEVSPEEAAEPCTGTQSVCCLKSPEEICHCTLATI</sequence>
<dbReference type="Proteomes" id="UP000708148">
    <property type="component" value="Unassembled WGS sequence"/>
</dbReference>
<evidence type="ECO:0000256" key="1">
    <source>
        <dbReference type="SAM" id="MobiDB-lite"/>
    </source>
</evidence>
<proteinExistence type="predicted"/>
<feature type="compositionally biased region" description="Low complexity" evidence="1">
    <location>
        <begin position="1"/>
        <end position="14"/>
    </location>
</feature>
<protein>
    <submittedName>
        <fullName evidence="2">Uncharacterized protein</fullName>
    </submittedName>
</protein>
<feature type="region of interest" description="Disordered" evidence="1">
    <location>
        <begin position="232"/>
        <end position="257"/>
    </location>
</feature>
<gene>
    <name evidence="2" type="ORF">OSTQU699_LOCUS7938</name>
</gene>
<feature type="region of interest" description="Disordered" evidence="1">
    <location>
        <begin position="1"/>
        <end position="26"/>
    </location>
</feature>
<evidence type="ECO:0000313" key="2">
    <source>
        <dbReference type="EMBL" id="CAD7702581.1"/>
    </source>
</evidence>
<dbReference type="EMBL" id="CAJHUC010001879">
    <property type="protein sequence ID" value="CAD7702581.1"/>
    <property type="molecule type" value="Genomic_DNA"/>
</dbReference>
<accession>A0A8S1JF79</accession>
<name>A0A8S1JF79_9CHLO</name>
<organism evidence="2 3">
    <name type="scientific">Ostreobium quekettii</name>
    <dbReference type="NCBI Taxonomy" id="121088"/>
    <lineage>
        <taxon>Eukaryota</taxon>
        <taxon>Viridiplantae</taxon>
        <taxon>Chlorophyta</taxon>
        <taxon>core chlorophytes</taxon>
        <taxon>Ulvophyceae</taxon>
        <taxon>TCBD clade</taxon>
        <taxon>Bryopsidales</taxon>
        <taxon>Ostreobineae</taxon>
        <taxon>Ostreobiaceae</taxon>
        <taxon>Ostreobium</taxon>
    </lineage>
</organism>
<evidence type="ECO:0000313" key="3">
    <source>
        <dbReference type="Proteomes" id="UP000708148"/>
    </source>
</evidence>